<sequence length="116" mass="13352">MRYLLTLFITVIFAIPTSLAEEKAEPKTPKNEVRMAQKNEKICRKKFSKMLMDLQVTFSSSDKDPMERRIAERKIAAARKNYNESGSFCEAFYALENYEADKSARQAGEVMLEGEK</sequence>
<dbReference type="Proteomes" id="UP000094936">
    <property type="component" value="Unassembled WGS sequence"/>
</dbReference>
<dbReference type="AlphaFoldDB" id="A0A1C3ESD4"/>
<protein>
    <submittedName>
        <fullName evidence="2">Uncharacterized protein</fullName>
    </submittedName>
</protein>
<proteinExistence type="predicted"/>
<evidence type="ECO:0000313" key="2">
    <source>
        <dbReference type="EMBL" id="ODA36182.1"/>
    </source>
</evidence>
<dbReference type="STRING" id="1080227.A8L45_00840"/>
<evidence type="ECO:0000256" key="1">
    <source>
        <dbReference type="SAM" id="SignalP"/>
    </source>
</evidence>
<keyword evidence="3" id="KW-1185">Reference proteome</keyword>
<keyword evidence="1" id="KW-0732">Signal</keyword>
<comment type="caution">
    <text evidence="2">The sequence shown here is derived from an EMBL/GenBank/DDBJ whole genome shotgun (WGS) entry which is preliminary data.</text>
</comment>
<name>A0A1C3ESD4_9GAMM</name>
<reference evidence="2 3" key="1">
    <citation type="submission" date="2016-05" db="EMBL/GenBank/DDBJ databases">
        <title>Genomic Taxonomy of the Vibrionaceae.</title>
        <authorList>
            <person name="Gomez-Gil B."/>
            <person name="Enciso-Ibarra J."/>
        </authorList>
    </citation>
    <scope>NUCLEOTIDE SEQUENCE [LARGE SCALE GENOMIC DNA]</scope>
    <source>
        <strain evidence="2 3">CAIM 1920</strain>
    </source>
</reference>
<accession>A0A1C3ESD4</accession>
<organism evidence="2 3">
    <name type="scientific">Veronia pacifica</name>
    <dbReference type="NCBI Taxonomy" id="1080227"/>
    <lineage>
        <taxon>Bacteria</taxon>
        <taxon>Pseudomonadati</taxon>
        <taxon>Pseudomonadota</taxon>
        <taxon>Gammaproteobacteria</taxon>
        <taxon>Vibrionales</taxon>
        <taxon>Vibrionaceae</taxon>
        <taxon>Veronia</taxon>
    </lineage>
</organism>
<dbReference type="EMBL" id="LYBM01000001">
    <property type="protein sequence ID" value="ODA36182.1"/>
    <property type="molecule type" value="Genomic_DNA"/>
</dbReference>
<dbReference type="OrthoDB" id="5917675at2"/>
<gene>
    <name evidence="2" type="ORF">A8L45_00840</name>
</gene>
<feature type="chain" id="PRO_5008673379" evidence="1">
    <location>
        <begin position="21"/>
        <end position="116"/>
    </location>
</feature>
<feature type="signal peptide" evidence="1">
    <location>
        <begin position="1"/>
        <end position="20"/>
    </location>
</feature>
<evidence type="ECO:0000313" key="3">
    <source>
        <dbReference type="Proteomes" id="UP000094936"/>
    </source>
</evidence>
<dbReference type="RefSeq" id="WP_068898227.1">
    <property type="nucleotide sequence ID" value="NZ_JBHUIF010000002.1"/>
</dbReference>